<feature type="region of interest" description="Disordered" evidence="1">
    <location>
        <begin position="797"/>
        <end position="843"/>
    </location>
</feature>
<evidence type="ECO:0000313" key="3">
    <source>
        <dbReference type="EMBL" id="KAF2449612.1"/>
    </source>
</evidence>
<accession>A0A9P4PSX5</accession>
<dbReference type="PANTHER" id="PTHR36587">
    <property type="entry name" value="EXPRESSION SITE-ASSOCIATED GENE 3 (ESAG3)-LIKE PROTEIN"/>
    <property type="match status" value="1"/>
</dbReference>
<evidence type="ECO:0000313" key="4">
    <source>
        <dbReference type="Proteomes" id="UP000799764"/>
    </source>
</evidence>
<dbReference type="OrthoDB" id="422736at2759"/>
<dbReference type="Proteomes" id="UP000799764">
    <property type="component" value="Unassembled WGS sequence"/>
</dbReference>
<sequence length="879" mass="98844">MRCPRSARTSGPVLDQLVGPSFKGLTRYGGGMQRALGRNANACSPLILFLLLCFVLYGRHVVGSIYDLGVRLARQECRYPGSRSKVVREELRRYLGVRTVCVEGRHLVNGGWRSTWASGLRGEVAPSLRSLDPLVHFRRRSCQLFSNQLTRATRPVMAHMYLEAPWSPLSSRPRQLKPANAAIQWACGRRGRATIVAVVLFIVVLVLAGARRSETLTSSYRSISSNLDQFSTWPMHLPHLPSSIPTSLRKPSSTALLLEDGTISHVPGNLHKSSPNFHLLLSSLGHDIDFCKTTMSAMIMNYPPPTIVNPFVDPSKTSDWEKAKLKGVLAYLENTKVVKDNDLVMLVDGRDTWFQLPSELMIRQYMTVVADANRRVKKEYGIAFAQTIIFGAKKTCEGDDVACRHMPSSILPRDIYHSGEGMEEAEELVPAQYLDAETLMGPVKDLRAIYQTALVVLEEGKSQYRTVQSVMKTLFGEQMLARHIYKKENRAIALKIYDHISGALKGSKDEDDTSNVTLQENHQYEFSIGLDYTHALFQPLMDCAEDELLVTQRINDTEATLKHRPQMLHISSDLPSAFVNATGPFWRPDELTNDPSPNDKSAYIDKLEYKYGLDKLPRRDTSWTNVSLIQNTYTGAIPATFRATRRSDSPRTKQASQTRDGNTADEYLDNANVTWTSLWYAGYERALLRRYFRTPQSPMGYHTAAVGGDLLWDQRGGRGGVWTADSNLWLPWGEVDGVCGSYELISNVFGDKKGVWFHEDEEGGGKKGREEEEAELGKYYEEEWKKDQEWMQKMEEERLKKEKKEREEKERAQAQREREKEEKERQERERKAKAEADKKAAEDAAAAAAAAATVAAASTTVGEVANAVFENATPTIVLG</sequence>
<dbReference type="EMBL" id="MU001494">
    <property type="protein sequence ID" value="KAF2449612.1"/>
    <property type="molecule type" value="Genomic_DNA"/>
</dbReference>
<comment type="caution">
    <text evidence="3">The sequence shown here is derived from an EMBL/GenBank/DDBJ whole genome shotgun (WGS) entry which is preliminary data.</text>
</comment>
<feature type="compositionally biased region" description="Basic and acidic residues" evidence="1">
    <location>
        <begin position="797"/>
        <end position="842"/>
    </location>
</feature>
<reference evidence="3" key="1">
    <citation type="journal article" date="2020" name="Stud. Mycol.">
        <title>101 Dothideomycetes genomes: a test case for predicting lifestyles and emergence of pathogens.</title>
        <authorList>
            <person name="Haridas S."/>
            <person name="Albert R."/>
            <person name="Binder M."/>
            <person name="Bloem J."/>
            <person name="Labutti K."/>
            <person name="Salamov A."/>
            <person name="Andreopoulos B."/>
            <person name="Baker S."/>
            <person name="Barry K."/>
            <person name="Bills G."/>
            <person name="Bluhm B."/>
            <person name="Cannon C."/>
            <person name="Castanera R."/>
            <person name="Culley D."/>
            <person name="Daum C."/>
            <person name="Ezra D."/>
            <person name="Gonzalez J."/>
            <person name="Henrissat B."/>
            <person name="Kuo A."/>
            <person name="Liang C."/>
            <person name="Lipzen A."/>
            <person name="Lutzoni F."/>
            <person name="Magnuson J."/>
            <person name="Mondo S."/>
            <person name="Nolan M."/>
            <person name="Ohm R."/>
            <person name="Pangilinan J."/>
            <person name="Park H.-J."/>
            <person name="Ramirez L."/>
            <person name="Alfaro M."/>
            <person name="Sun H."/>
            <person name="Tritt A."/>
            <person name="Yoshinaga Y."/>
            <person name="Zwiers L.-H."/>
            <person name="Turgeon B."/>
            <person name="Goodwin S."/>
            <person name="Spatafora J."/>
            <person name="Crous P."/>
            <person name="Grigoriev I."/>
        </authorList>
    </citation>
    <scope>NUCLEOTIDE SEQUENCE</scope>
    <source>
        <strain evidence="3">CBS 690.94</strain>
    </source>
</reference>
<dbReference type="AlphaFoldDB" id="A0A9P4PSX5"/>
<name>A0A9P4PSX5_9PLEO</name>
<dbReference type="CDD" id="cd22997">
    <property type="entry name" value="GT_LH"/>
    <property type="match status" value="1"/>
</dbReference>
<organism evidence="3 4">
    <name type="scientific">Karstenula rhodostoma CBS 690.94</name>
    <dbReference type="NCBI Taxonomy" id="1392251"/>
    <lineage>
        <taxon>Eukaryota</taxon>
        <taxon>Fungi</taxon>
        <taxon>Dikarya</taxon>
        <taxon>Ascomycota</taxon>
        <taxon>Pezizomycotina</taxon>
        <taxon>Dothideomycetes</taxon>
        <taxon>Pleosporomycetidae</taxon>
        <taxon>Pleosporales</taxon>
        <taxon>Massarineae</taxon>
        <taxon>Didymosphaeriaceae</taxon>
        <taxon>Karstenula</taxon>
    </lineage>
</organism>
<feature type="transmembrane region" description="Helical" evidence="2">
    <location>
        <begin position="46"/>
        <end position="66"/>
    </location>
</feature>
<gene>
    <name evidence="3" type="ORF">P171DRAFT_405005</name>
</gene>
<keyword evidence="2" id="KW-0472">Membrane</keyword>
<evidence type="ECO:0000256" key="1">
    <source>
        <dbReference type="SAM" id="MobiDB-lite"/>
    </source>
</evidence>
<keyword evidence="4" id="KW-1185">Reference proteome</keyword>
<protein>
    <submittedName>
        <fullName evidence="3">Uncharacterized protein</fullName>
    </submittedName>
</protein>
<feature type="region of interest" description="Disordered" evidence="1">
    <location>
        <begin position="642"/>
        <end position="664"/>
    </location>
</feature>
<keyword evidence="2" id="KW-1133">Transmembrane helix</keyword>
<evidence type="ECO:0000256" key="2">
    <source>
        <dbReference type="SAM" id="Phobius"/>
    </source>
</evidence>
<feature type="compositionally biased region" description="Polar residues" evidence="1">
    <location>
        <begin position="652"/>
        <end position="661"/>
    </location>
</feature>
<proteinExistence type="predicted"/>
<keyword evidence="2" id="KW-0812">Transmembrane</keyword>
<dbReference type="PANTHER" id="PTHR36587:SF2">
    <property type="entry name" value="EXPRESSION SITE-ASSOCIATED GENE 3 (ESAG3)-LIKE PROTEIN"/>
    <property type="match status" value="1"/>
</dbReference>